<reference evidence="2" key="1">
    <citation type="submission" date="2018-11" db="EMBL/GenBank/DDBJ databases">
        <title>Chitinophaga lutea sp.nov., isolate from arsenic contaminated soil.</title>
        <authorList>
            <person name="Zong Y."/>
        </authorList>
    </citation>
    <scope>NUCLEOTIDE SEQUENCE [LARGE SCALE GENOMIC DNA]</scope>
    <source>
        <strain evidence="2">YLT18</strain>
    </source>
</reference>
<comment type="caution">
    <text evidence="1">The sequence shown here is derived from an EMBL/GenBank/DDBJ whole genome shotgun (WGS) entry which is preliminary data.</text>
</comment>
<gene>
    <name evidence="1" type="ORF">EG028_05090</name>
</gene>
<accession>A0A3N4MFE3</accession>
<organism evidence="1 2">
    <name type="scientific">Chitinophaga barathri</name>
    <dbReference type="NCBI Taxonomy" id="1647451"/>
    <lineage>
        <taxon>Bacteria</taxon>
        <taxon>Pseudomonadati</taxon>
        <taxon>Bacteroidota</taxon>
        <taxon>Chitinophagia</taxon>
        <taxon>Chitinophagales</taxon>
        <taxon>Chitinophagaceae</taxon>
        <taxon>Chitinophaga</taxon>
    </lineage>
</organism>
<keyword evidence="2" id="KW-1185">Reference proteome</keyword>
<evidence type="ECO:0000313" key="1">
    <source>
        <dbReference type="EMBL" id="RPD42551.1"/>
    </source>
</evidence>
<dbReference type="Proteomes" id="UP000279089">
    <property type="component" value="Unassembled WGS sequence"/>
</dbReference>
<evidence type="ECO:0000313" key="2">
    <source>
        <dbReference type="Proteomes" id="UP000279089"/>
    </source>
</evidence>
<name>A0A3N4MFE3_9BACT</name>
<sequence length="571" mass="58590">MFFSYNKLKAQVKIGGDPAFVNPDAILELESNRKGFLLPRLNATGYTFLKTRNVTPGMVIYLTDASSHPNGKGFYFKTGTGNTDADWTKMQEDDGSGGSPWKMGGNANATTGSFFGTPTGVPTVPLDFKLNGSSVMTFATTGRLTIPYANVDVAGAGVNDVLMIGSDGVVQKQNLSLTSVTSLNAVKGDALLQGAASPSNTVNTASAAGSGQNVTLTFPTMLGGASQTYGFMTKADWDKLNNITSATGFTVKDLTPADAVAGAKSAKLEKDVAAGADGKWILSLFPATETNPGVVTVGNQTFAGTKTFDGDIAITNVNGGNGGLITEGNITTKAKLNIDITSDVSAAATTVDVLVKEGSSEVKKLSIDPTRLGSGVKTITANGAATGASAAPDGKLNFALDSAGTNFNIATTATGVTFNIPSASGGSRGLVNTAPQTFGGEKTFRDSLTVGVGNSTSNFNLNGSMSVKVRTLPGGSGAVLATDYIVQVAGTLAAELSVTVPTASADNLGRIYIIRRIPAVGTDNSIIKISDDGGKQISGRATIDIDEPYFSVTLISMGTTWEVLSRSASNY</sequence>
<dbReference type="EMBL" id="RMBX01000002">
    <property type="protein sequence ID" value="RPD42551.1"/>
    <property type="molecule type" value="Genomic_DNA"/>
</dbReference>
<protein>
    <submittedName>
        <fullName evidence="1">Uncharacterized protein</fullName>
    </submittedName>
</protein>
<dbReference type="AlphaFoldDB" id="A0A3N4MFE3"/>
<proteinExistence type="predicted"/>